<dbReference type="PANTHER" id="PTHR23215:SF0">
    <property type="entry name" value="BUB3-INTERACTING AND GLEBS MOTIF-CONTAINING PROTEIN ZNF207"/>
    <property type="match status" value="1"/>
</dbReference>
<feature type="region of interest" description="Disordered" evidence="7">
    <location>
        <begin position="91"/>
        <end position="144"/>
    </location>
</feature>
<reference evidence="9" key="1">
    <citation type="journal article" date="2016" name="Gigascience">
        <title>De novo construction of an expanded transcriptome assembly for the western tarnished plant bug, Lygus hesperus.</title>
        <authorList>
            <person name="Tassone E.E."/>
            <person name="Geib S.M."/>
            <person name="Hall B."/>
            <person name="Fabrick J.A."/>
            <person name="Brent C.S."/>
            <person name="Hull J.J."/>
        </authorList>
    </citation>
    <scope>NUCLEOTIDE SEQUENCE</scope>
</reference>
<dbReference type="InterPro" id="IPR003656">
    <property type="entry name" value="Znf_BED"/>
</dbReference>
<dbReference type="EMBL" id="GDHC01013512">
    <property type="protein sequence ID" value="JAQ05117.1"/>
    <property type="molecule type" value="Transcribed_RNA"/>
</dbReference>
<evidence type="ECO:0000256" key="1">
    <source>
        <dbReference type="ARBA" id="ARBA00004123"/>
    </source>
</evidence>
<dbReference type="GO" id="GO:0008270">
    <property type="term" value="F:zinc ion binding"/>
    <property type="evidence" value="ECO:0007669"/>
    <property type="project" value="UniProtKB-KW"/>
</dbReference>
<keyword evidence="3 6" id="KW-0863">Zinc-finger</keyword>
<evidence type="ECO:0000313" key="9">
    <source>
        <dbReference type="EMBL" id="JAQ05117.1"/>
    </source>
</evidence>
<dbReference type="AlphaFoldDB" id="A0A146LDL1"/>
<evidence type="ECO:0000259" key="8">
    <source>
        <dbReference type="PROSITE" id="PS50808"/>
    </source>
</evidence>
<evidence type="ECO:0000256" key="6">
    <source>
        <dbReference type="PROSITE-ProRule" id="PRU00027"/>
    </source>
</evidence>
<organism evidence="9">
    <name type="scientific">Lygus hesperus</name>
    <name type="common">Western plant bug</name>
    <dbReference type="NCBI Taxonomy" id="30085"/>
    <lineage>
        <taxon>Eukaryota</taxon>
        <taxon>Metazoa</taxon>
        <taxon>Ecdysozoa</taxon>
        <taxon>Arthropoda</taxon>
        <taxon>Hexapoda</taxon>
        <taxon>Insecta</taxon>
        <taxon>Pterygota</taxon>
        <taxon>Neoptera</taxon>
        <taxon>Paraneoptera</taxon>
        <taxon>Hemiptera</taxon>
        <taxon>Heteroptera</taxon>
        <taxon>Panheteroptera</taxon>
        <taxon>Cimicomorpha</taxon>
        <taxon>Miridae</taxon>
        <taxon>Mirini</taxon>
        <taxon>Lygus</taxon>
    </lineage>
</organism>
<evidence type="ECO:0000256" key="5">
    <source>
        <dbReference type="ARBA" id="ARBA00023242"/>
    </source>
</evidence>
<dbReference type="PROSITE" id="PS50808">
    <property type="entry name" value="ZF_BED"/>
    <property type="match status" value="1"/>
</dbReference>
<dbReference type="PROSITE" id="PS00028">
    <property type="entry name" value="ZINC_FINGER_C2H2_1"/>
    <property type="match status" value="2"/>
</dbReference>
<sequence>MGRKKKKQSKPWCWYCNREFDDEKILIQHQKAKHFKCHICHKKLFTGPGLSIHCMQVHKEAIDKVPNSLSSRSNIEIEIYGMEGIPPEDLKEHEKQKQGKHGRAASPASSGDDEPAPKKKSDGASTSHMAGQPPGIPPGAMPPGYPPMGGGMMPPMGHMPPFMPPGMGMMPGGNMPPNVPAPHLQNKPLFPSAAAIASTASATTSNSSAATSNSSIGPVKPTFPAYSSGGSSGSSSSISDQKVPLINSVGGSSKIIHPPEDISLEEWKSKQPKYQLLKAPAAKPVEEAAPVTSSPASSQTTTPTQPTPEITKQPVVNIAQLNNNTRVVDSRFYQFFQQQQERRMPQMQRMPNLAQHVAAVSAAGLLPPVSAGMIMSMSGQHGFMRPPTIPLIPASMPLIRHQMPIHPGLIGGVVPPPGAMYGASVPGAPMAFPGPPLMLPPRFR</sequence>
<feature type="region of interest" description="Disordered" evidence="7">
    <location>
        <begin position="280"/>
        <end position="310"/>
    </location>
</feature>
<gene>
    <name evidence="9" type="primary">ZNF207</name>
    <name evidence="9" type="ORF">g.73360</name>
</gene>
<keyword evidence="5" id="KW-0539">Nucleus</keyword>
<dbReference type="InterPro" id="IPR013087">
    <property type="entry name" value="Znf_C2H2_type"/>
</dbReference>
<evidence type="ECO:0000256" key="2">
    <source>
        <dbReference type="ARBA" id="ARBA00022723"/>
    </source>
</evidence>
<dbReference type="GO" id="GO:0003677">
    <property type="term" value="F:DNA binding"/>
    <property type="evidence" value="ECO:0007669"/>
    <property type="project" value="InterPro"/>
</dbReference>
<dbReference type="SMART" id="SM00355">
    <property type="entry name" value="ZnF_C2H2"/>
    <property type="match status" value="2"/>
</dbReference>
<proteinExistence type="predicted"/>
<protein>
    <submittedName>
        <fullName evidence="9">Zinc finger protein 207</fullName>
    </submittedName>
</protein>
<evidence type="ECO:0000256" key="3">
    <source>
        <dbReference type="ARBA" id="ARBA00022771"/>
    </source>
</evidence>
<accession>A0A146LDL1</accession>
<dbReference type="GO" id="GO:0005634">
    <property type="term" value="C:nucleus"/>
    <property type="evidence" value="ECO:0007669"/>
    <property type="project" value="UniProtKB-SubCell"/>
</dbReference>
<keyword evidence="4" id="KW-0862">Zinc</keyword>
<feature type="domain" description="BED-type" evidence="8">
    <location>
        <begin position="6"/>
        <end position="65"/>
    </location>
</feature>
<comment type="subcellular location">
    <subcellularLocation>
        <location evidence="1">Nucleus</location>
    </subcellularLocation>
</comment>
<evidence type="ECO:0000256" key="7">
    <source>
        <dbReference type="SAM" id="MobiDB-lite"/>
    </source>
</evidence>
<dbReference type="PANTHER" id="PTHR23215">
    <property type="entry name" value="ZINC FINGER PROTEIN 207"/>
    <property type="match status" value="1"/>
</dbReference>
<feature type="compositionally biased region" description="Pro residues" evidence="7">
    <location>
        <begin position="134"/>
        <end position="144"/>
    </location>
</feature>
<dbReference type="CDD" id="cd20908">
    <property type="entry name" value="SUF4-like"/>
    <property type="match status" value="1"/>
</dbReference>
<name>A0A146LDL1_LYGHE</name>
<keyword evidence="2" id="KW-0479">Metal-binding</keyword>
<evidence type="ECO:0000256" key="4">
    <source>
        <dbReference type="ARBA" id="ARBA00022833"/>
    </source>
</evidence>